<comment type="caution">
    <text evidence="6">The sequence shown here is derived from an EMBL/GenBank/DDBJ whole genome shotgun (WGS) entry which is preliminary data.</text>
</comment>
<sequence length="219" mass="25003">MSQEFRMTIQYMNIQTYPIGEMQSNCYLLEKDGKALLIDPGDTADFLLEKIQTMRLELVGIVATHGHFDHIMAVGEIQLSCPTLPLHIHEKDIFLLKRVIETARHFLKYDPVVIPIGLTTKIKSGKLVIQNFQLSVIETPGHTPGSCCLYFENEKVLFSGDTLFKSGIGRYDFSYSDKEKLEKSLEKLLKLPEETIVYPGHGEETSIRDEKNIIQMFFS</sequence>
<dbReference type="Gene3D" id="3.60.15.10">
    <property type="entry name" value="Ribonuclease Z/Hydroxyacylglutathione hydrolase-like"/>
    <property type="match status" value="1"/>
</dbReference>
<protein>
    <recommendedName>
        <fullName evidence="5">Metallo-beta-lactamase domain-containing protein</fullName>
    </recommendedName>
</protein>
<dbReference type="Proteomes" id="UP000231383">
    <property type="component" value="Unassembled WGS sequence"/>
</dbReference>
<evidence type="ECO:0000259" key="5">
    <source>
        <dbReference type="SMART" id="SM00849"/>
    </source>
</evidence>
<evidence type="ECO:0000313" key="6">
    <source>
        <dbReference type="EMBL" id="PJC30949.1"/>
    </source>
</evidence>
<comment type="cofactor">
    <cofactor evidence="1">
        <name>Zn(2+)</name>
        <dbReference type="ChEBI" id="CHEBI:29105"/>
    </cofactor>
</comment>
<dbReference type="Pfam" id="PF00753">
    <property type="entry name" value="Lactamase_B"/>
    <property type="match status" value="1"/>
</dbReference>
<feature type="domain" description="Metallo-beta-lactamase" evidence="5">
    <location>
        <begin position="23"/>
        <end position="201"/>
    </location>
</feature>
<gene>
    <name evidence="6" type="ORF">CO051_04665</name>
</gene>
<dbReference type="InterPro" id="IPR001279">
    <property type="entry name" value="Metallo-B-lactamas"/>
</dbReference>
<evidence type="ECO:0000256" key="4">
    <source>
        <dbReference type="ARBA" id="ARBA00022833"/>
    </source>
</evidence>
<dbReference type="AlphaFoldDB" id="A0A2M8EXS6"/>
<reference evidence="7" key="1">
    <citation type="submission" date="2017-09" db="EMBL/GenBank/DDBJ databases">
        <title>Depth-based differentiation of microbial function through sediment-hosted aquifers and enrichment of novel symbionts in the deep terrestrial subsurface.</title>
        <authorList>
            <person name="Probst A.J."/>
            <person name="Ladd B."/>
            <person name="Jarett J.K."/>
            <person name="Geller-Mcgrath D.E."/>
            <person name="Sieber C.M.K."/>
            <person name="Emerson J.B."/>
            <person name="Anantharaman K."/>
            <person name="Thomas B.C."/>
            <person name="Malmstrom R."/>
            <person name="Stieglmeier M."/>
            <person name="Klingl A."/>
            <person name="Woyke T."/>
            <person name="Ryan C.M."/>
            <person name="Banfield J.F."/>
        </authorList>
    </citation>
    <scope>NUCLEOTIDE SEQUENCE [LARGE SCALE GENOMIC DNA]</scope>
</reference>
<keyword evidence="4" id="KW-0862">Zinc</keyword>
<name>A0A2M8EXS6_9BACT</name>
<dbReference type="InterPro" id="IPR051453">
    <property type="entry name" value="MBL_Glyoxalase_II"/>
</dbReference>
<evidence type="ECO:0000313" key="7">
    <source>
        <dbReference type="Proteomes" id="UP000231383"/>
    </source>
</evidence>
<dbReference type="PANTHER" id="PTHR46233:SF3">
    <property type="entry name" value="HYDROXYACYLGLUTATHIONE HYDROLASE GLOC"/>
    <property type="match status" value="1"/>
</dbReference>
<evidence type="ECO:0000256" key="1">
    <source>
        <dbReference type="ARBA" id="ARBA00001947"/>
    </source>
</evidence>
<dbReference type="SMART" id="SM00849">
    <property type="entry name" value="Lactamase_B"/>
    <property type="match status" value="1"/>
</dbReference>
<keyword evidence="2" id="KW-0479">Metal-binding</keyword>
<dbReference type="InterPro" id="IPR036866">
    <property type="entry name" value="RibonucZ/Hydroxyglut_hydro"/>
</dbReference>
<dbReference type="SUPFAM" id="SSF56281">
    <property type="entry name" value="Metallo-hydrolase/oxidoreductase"/>
    <property type="match status" value="1"/>
</dbReference>
<evidence type="ECO:0000256" key="2">
    <source>
        <dbReference type="ARBA" id="ARBA00022723"/>
    </source>
</evidence>
<dbReference type="GO" id="GO:0016787">
    <property type="term" value="F:hydrolase activity"/>
    <property type="evidence" value="ECO:0007669"/>
    <property type="project" value="UniProtKB-KW"/>
</dbReference>
<evidence type="ECO:0000256" key="3">
    <source>
        <dbReference type="ARBA" id="ARBA00022801"/>
    </source>
</evidence>
<organism evidence="6 7">
    <name type="scientific">Candidatus Roizmanbacteria bacterium CG_4_9_14_0_2_um_filter_39_13</name>
    <dbReference type="NCBI Taxonomy" id="1974839"/>
    <lineage>
        <taxon>Bacteria</taxon>
        <taxon>Candidatus Roizmaniibacteriota</taxon>
    </lineage>
</organism>
<dbReference type="PANTHER" id="PTHR46233">
    <property type="entry name" value="HYDROXYACYLGLUTATHIONE HYDROLASE GLOC"/>
    <property type="match status" value="1"/>
</dbReference>
<keyword evidence="3" id="KW-0378">Hydrolase</keyword>
<dbReference type="EMBL" id="PFSC01000123">
    <property type="protein sequence ID" value="PJC30949.1"/>
    <property type="molecule type" value="Genomic_DNA"/>
</dbReference>
<dbReference type="GO" id="GO:0046872">
    <property type="term" value="F:metal ion binding"/>
    <property type="evidence" value="ECO:0007669"/>
    <property type="project" value="UniProtKB-KW"/>
</dbReference>
<accession>A0A2M8EXS6</accession>
<dbReference type="CDD" id="cd06262">
    <property type="entry name" value="metallo-hydrolase-like_MBL-fold"/>
    <property type="match status" value="1"/>
</dbReference>
<proteinExistence type="predicted"/>